<comment type="caution">
    <text evidence="1">The sequence shown here is derived from an EMBL/GenBank/DDBJ whole genome shotgun (WGS) entry which is preliminary data.</text>
</comment>
<dbReference type="Proteomes" id="UP000587070">
    <property type="component" value="Unassembled WGS sequence"/>
</dbReference>
<proteinExistence type="predicted"/>
<dbReference type="OrthoDB" id="9778801at2"/>
<organism evidence="1 2">
    <name type="scientific">Rhodocyclus tenuis</name>
    <name type="common">Rhodospirillum tenue</name>
    <dbReference type="NCBI Taxonomy" id="1066"/>
    <lineage>
        <taxon>Bacteria</taxon>
        <taxon>Pseudomonadati</taxon>
        <taxon>Pseudomonadota</taxon>
        <taxon>Betaproteobacteria</taxon>
        <taxon>Rhodocyclales</taxon>
        <taxon>Rhodocyclaceae</taxon>
        <taxon>Rhodocyclus</taxon>
    </lineage>
</organism>
<dbReference type="RefSeq" id="WP_153117699.1">
    <property type="nucleotide sequence ID" value="NZ_JACIGE010000014.1"/>
</dbReference>
<dbReference type="EMBL" id="JACIGE010000014">
    <property type="protein sequence ID" value="MBB4248827.1"/>
    <property type="molecule type" value="Genomic_DNA"/>
</dbReference>
<dbReference type="PANTHER" id="PTHR33973">
    <property type="entry name" value="OS07G0153300 PROTEIN"/>
    <property type="match status" value="1"/>
</dbReference>
<dbReference type="InterPro" id="IPR010775">
    <property type="entry name" value="DUF1365"/>
</dbReference>
<dbReference type="PANTHER" id="PTHR33973:SF4">
    <property type="entry name" value="OS07G0153300 PROTEIN"/>
    <property type="match status" value="1"/>
</dbReference>
<sequence>MSEAVARIGFGQVMHHRLRPAEHRFVYPAYFFLLPLTRLEQAGGRLFSINRFNLFSFRFADYGARDGSHPLPWVRGQLAEAGVDADGEVWLHTFPRVLGINFNPVSLWYCHDRDGVLRAVLAEVSNTFGERHNYLLAHADGRPVGNGETLERRKVFHVSPFNEVVGGYSFRFHRQPAAGGAPAGATPDSGELRLARIDYSDASGDLLYTSITGRVAPLDAAALKRAFFSYPWQPLGVLARIHWQALQLWRKHVPFFSKPAPPLEETTR</sequence>
<dbReference type="Pfam" id="PF07103">
    <property type="entry name" value="DUF1365"/>
    <property type="match status" value="1"/>
</dbReference>
<gene>
    <name evidence="1" type="ORF">GGD90_003227</name>
</gene>
<evidence type="ECO:0000313" key="2">
    <source>
        <dbReference type="Proteomes" id="UP000587070"/>
    </source>
</evidence>
<evidence type="ECO:0008006" key="3">
    <source>
        <dbReference type="Google" id="ProtNLM"/>
    </source>
</evidence>
<dbReference type="AlphaFoldDB" id="A0A840G349"/>
<accession>A0A840G349</accession>
<protein>
    <recommendedName>
        <fullName evidence="3">DUF1365 family protein</fullName>
    </recommendedName>
</protein>
<name>A0A840G349_RHOTE</name>
<reference evidence="1 2" key="1">
    <citation type="submission" date="2020-08" db="EMBL/GenBank/DDBJ databases">
        <title>Genome sequencing of Purple Non-Sulfur Bacteria from various extreme environments.</title>
        <authorList>
            <person name="Mayer M."/>
        </authorList>
    </citation>
    <scope>NUCLEOTIDE SEQUENCE [LARGE SCALE GENOMIC DNA]</scope>
    <source>
        <strain evidence="1 2">2761</strain>
    </source>
</reference>
<evidence type="ECO:0000313" key="1">
    <source>
        <dbReference type="EMBL" id="MBB4248827.1"/>
    </source>
</evidence>
<keyword evidence="2" id="KW-1185">Reference proteome</keyword>